<feature type="coiled-coil region" evidence="2">
    <location>
        <begin position="295"/>
        <end position="372"/>
    </location>
</feature>
<feature type="region of interest" description="Disordered" evidence="3">
    <location>
        <begin position="401"/>
        <end position="429"/>
    </location>
</feature>
<feature type="compositionally biased region" description="Low complexity" evidence="3">
    <location>
        <begin position="1396"/>
        <end position="1410"/>
    </location>
</feature>
<feature type="region of interest" description="Disordered" evidence="3">
    <location>
        <begin position="1"/>
        <end position="26"/>
    </location>
</feature>
<dbReference type="Gene3D" id="1.20.5.170">
    <property type="match status" value="1"/>
</dbReference>
<dbReference type="Proteomes" id="UP001497525">
    <property type="component" value="Unassembled WGS sequence"/>
</dbReference>
<feature type="compositionally biased region" description="Polar residues" evidence="3">
    <location>
        <begin position="60"/>
        <end position="84"/>
    </location>
</feature>
<comment type="caution">
    <text evidence="5">The sequence shown here is derived from an EMBL/GenBank/DDBJ whole genome shotgun (WGS) entry which is preliminary data.</text>
</comment>
<feature type="coiled-coil region" evidence="2">
    <location>
        <begin position="791"/>
        <end position="1064"/>
    </location>
</feature>
<gene>
    <name evidence="5" type="ORF">CDAUBV1_LOCUS8396</name>
</gene>
<organism evidence="5 6">
    <name type="scientific">Calicophoron daubneyi</name>
    <name type="common">Rumen fluke</name>
    <name type="synonym">Paramphistomum daubneyi</name>
    <dbReference type="NCBI Taxonomy" id="300641"/>
    <lineage>
        <taxon>Eukaryota</taxon>
        <taxon>Metazoa</taxon>
        <taxon>Spiralia</taxon>
        <taxon>Lophotrochozoa</taxon>
        <taxon>Platyhelminthes</taxon>
        <taxon>Trematoda</taxon>
        <taxon>Digenea</taxon>
        <taxon>Plagiorchiida</taxon>
        <taxon>Pronocephalata</taxon>
        <taxon>Paramphistomoidea</taxon>
        <taxon>Paramphistomidae</taxon>
        <taxon>Calicophoron</taxon>
    </lineage>
</organism>
<feature type="compositionally biased region" description="Polar residues" evidence="3">
    <location>
        <begin position="2021"/>
        <end position="2042"/>
    </location>
</feature>
<evidence type="ECO:0000313" key="5">
    <source>
        <dbReference type="EMBL" id="CAL5134616.1"/>
    </source>
</evidence>
<sequence>MDGPAKNVENVVKDSVQQQSSNQGEEISLDRFFHLAGMEPAQIEALCSSEVSDTTGTVVNVNSEKSQPNESSTTDMKPSLTETSPRSKLDEETASYKRKIAAYQEGQQKQAQLIQKLQTKVLQYKKRTSDLELEVEQLKSELENSDKVLRTTTENLNSRIDASEARARVMEQERSYDLESTISKLQAEQQRANELTQANEVLREQLEQAVQANQGLSQDVARLTLAWRNAAQQLDKRETEWREEESAFNDYFAAEHSRLLALWRAVVALRRQFSELRQQTDRDLSHARSELVQYVHNIQASCNNLQINLKEAEAEAQATQKQRSNQVSVLEAEAADRLRTLSESLARSQSRLAETENKLTETIAAKERLAVQLADRDRILSTMSQLRSGICTTLEDPELLGRGKKRTKRAKSTQNESETSAEDDADQSLTLSEGAEDHLKATKLLIEHTHVMHQALTQIAHLVISDSVIADQDEAEDPTLSIQHVDWSNDPTTNKQIPSIMSAEMRLRKSPISASEATANEKGKQKSNSPEGIGEFEDSVESDQPLKRLYSINQGDIASLRRLAQSKYKAGSSLHLAESTVSAVQTALNRRAAHVHRLRYRTQGLKDQIQSLVRRGEELETERQKATDQLAKLREDLEAQCREYNKLTVEKDRIKHNLNLTAEEHKISETTRLNLSEQVHDLQSEIEHNRSLVLQVSKQRDETSGELNKLQADHDRISRELKSVKASLEGAEERAANYREELVNIRESLKRTELEKEVLGQEKTEAMGTAAKVQSRITDLEQKICQAHLRETQLKDKVSQLEVMVEAHERDNYHLNQQAALAQSSELRLYEERSSLRAERQHLRDELEKLYAERGSLRSEIDRARENIADAETAKNRLESESAALSHERVELVEALNNAERQKAGALEDLNNLRRENDRQAEIIDRLSHEREAVLKQKSELLLQLSMLERDARQMSEQIVKLKDEKETLEAHLFDSQQLLEQLQSRQNQQENEISDLRLRRDTLQAELYRAHANFQVELDKSQRTHQEMGSQLNTELEDLRSALNQAERRAKEAEEACIQAVLRADQAVSVMGRQQQAEVDTFSDRESELKRSAEEVSRLTRALLDAQRERDEARLHAEQERQRALIRAADEKASLQERVSLLQQTITELQTALDRSHQEFNVRGNQERSALRKATEEIRKFRNQLEESCSTHEREVRELRLRIRDLEGQRDQLRKEANDLQLQAKLAEESRDGNRAELLEITCRMRAAEEASDAKRLECTELRQKIGELEREKNALDASNEELRRQLKTAEMERVELVRMTNVTRSQLQGTEMDRTTAERRVSDLQESMKEVTAAAAEARREASELKSKLKKVSMERTSLDQEINELRAQIKNVEAREEVVKRERNALKQKLSDSESLNSSLQSELSNVSRQLADTEEAMRARERAANQAAEDWNRDYRRLDDVKSTLEAKLEQSNLLVGELRASLAESQTHLRGVEAELSETLSTKQEAEARLSAIHSIFRRLLGFRQSQYLSRTGLLNKVEHNQLKGDQDPEGLDGIDENSGLVRKGNELIQAGMKSRDADMEEIDNELELRRMAETVLSERNRLINRINTGPKPRQRGGRRLYGNSEHPAFIRRVHSLTAARRSKSASPQREHNDENQERWSSNERHSFSKNRTADGMSDRDECGSLRLSGDLSMIDWSSYWWQTMRADLSGMRYRGLPGSDLDPEAVRLVLKDFLRHLIQIERERDTYQLKTRTTEEELSTIKKQLSECEGKANQLQLALNAMEKGKAEVSGQLDSLKAVITEQESVLLKRDTAHNALRDKFQLKEQQLAVCQSEKQQLQSRLEKAKSSEMSLEEDRRRLLKALDDAETRYTQAEVARRRLEGELQRAVTSLDELKKNKETLESRLEATTRRNNELDTKVYTLSAELEQINQALNQATMCADELKTQLEREQMNQMALKQELNELNEHLTQLNARDLANEQERRLLQERLEMSRTNLNDTKAQLHDTLERLQDLQLESSDAALRRSELETQMQQLANAASESQQVSKELQTRLSSLQNENTENTEKNSELLRRVNDLGLEKHELECEVTRLRREQNQWKKSIDRVTNERNREQEVNQKLSNENKELTQSIRRLENENLDLRRSIQKIQASMAKQEETQAARLVEFNTKQRVEIEAEMERQRAALQQAEKSYQAKDRSQRQQIRGLEEQVSLLKDQLAQEMNRRQLFTSKSQNFSSPSQPNLLSLGSASAELGDICAILDGSLPRNAYLPGLYKPTTAPSRFDPYYCQVTGSIPSQLDRSIGVAANNRFVRNQDERRTVTGARMGRPTMSDVTNQSPVRPARGRANQNNNNNNPSAGDSGRPQSTADPNTDSSITLRSSTSRNNQQPNRPSHVSRKADDSSPSTHNPVARRRNL</sequence>
<dbReference type="EMBL" id="CAXLJL010000212">
    <property type="protein sequence ID" value="CAL5134616.1"/>
    <property type="molecule type" value="Genomic_DNA"/>
</dbReference>
<evidence type="ECO:0000259" key="4">
    <source>
        <dbReference type="Pfam" id="PF15035"/>
    </source>
</evidence>
<feature type="region of interest" description="Disordered" evidence="3">
    <location>
        <begin position="513"/>
        <end position="540"/>
    </location>
</feature>
<feature type="compositionally biased region" description="Basic and acidic residues" evidence="3">
    <location>
        <begin position="1634"/>
        <end position="1652"/>
    </location>
</feature>
<feature type="domain" description="Rootletin-like coiled-coil" evidence="4">
    <location>
        <begin position="97"/>
        <end position="293"/>
    </location>
</feature>
<feature type="compositionally biased region" description="Polar residues" evidence="3">
    <location>
        <begin position="15"/>
        <end position="25"/>
    </location>
</feature>
<feature type="coiled-coil region" evidence="2">
    <location>
        <begin position="114"/>
        <end position="219"/>
    </location>
</feature>
<dbReference type="InterPro" id="IPR055167">
    <property type="entry name" value="Rootletin-like_CC"/>
</dbReference>
<dbReference type="PANTHER" id="PTHR23159">
    <property type="entry name" value="CENTROSOMAL PROTEIN 2"/>
    <property type="match status" value="1"/>
</dbReference>
<protein>
    <recommendedName>
        <fullName evidence="4">Rootletin-like coiled-coil domain-containing protein</fullName>
    </recommendedName>
</protein>
<accession>A0AAV2TCN3</accession>
<feature type="region of interest" description="Disordered" evidence="3">
    <location>
        <begin position="60"/>
        <end position="93"/>
    </location>
</feature>
<feature type="compositionally biased region" description="Basic residues" evidence="3">
    <location>
        <begin position="402"/>
        <end position="411"/>
    </location>
</feature>
<feature type="region of interest" description="Disordered" evidence="3">
    <location>
        <begin position="2296"/>
        <end position="2398"/>
    </location>
</feature>
<evidence type="ECO:0000256" key="1">
    <source>
        <dbReference type="ARBA" id="ARBA00023054"/>
    </source>
</evidence>
<feature type="coiled-coil region" evidence="2">
    <location>
        <begin position="700"/>
        <end position="762"/>
    </location>
</feature>
<dbReference type="PANTHER" id="PTHR23159:SF31">
    <property type="entry name" value="CENTROSOME-ASSOCIATED PROTEIN CEP250 ISOFORM X1"/>
    <property type="match status" value="1"/>
</dbReference>
<dbReference type="Pfam" id="PF15035">
    <property type="entry name" value="Rootletin"/>
    <property type="match status" value="1"/>
</dbReference>
<reference evidence="5" key="1">
    <citation type="submission" date="2024-06" db="EMBL/GenBank/DDBJ databases">
        <authorList>
            <person name="Liu X."/>
            <person name="Lenzi L."/>
            <person name="Haldenby T S."/>
            <person name="Uol C."/>
        </authorList>
    </citation>
    <scope>NUCLEOTIDE SEQUENCE</scope>
</reference>
<proteinExistence type="predicted"/>
<evidence type="ECO:0000256" key="3">
    <source>
        <dbReference type="SAM" id="MobiDB-lite"/>
    </source>
</evidence>
<feature type="region of interest" description="Disordered" evidence="3">
    <location>
        <begin position="1623"/>
        <end position="1666"/>
    </location>
</feature>
<feature type="compositionally biased region" description="Polar residues" evidence="3">
    <location>
        <begin position="2345"/>
        <end position="2375"/>
    </location>
</feature>
<evidence type="ECO:0000313" key="6">
    <source>
        <dbReference type="Proteomes" id="UP001497525"/>
    </source>
</evidence>
<dbReference type="Gene3D" id="6.10.250.3110">
    <property type="match status" value="1"/>
</dbReference>
<feature type="region of interest" description="Disordered" evidence="3">
    <location>
        <begin position="2021"/>
        <end position="2052"/>
    </location>
</feature>
<name>A0AAV2TCN3_CALDB</name>
<evidence type="ECO:0000256" key="2">
    <source>
        <dbReference type="SAM" id="Coils"/>
    </source>
</evidence>
<feature type="coiled-coil region" evidence="2">
    <location>
        <begin position="602"/>
        <end position="650"/>
    </location>
</feature>
<keyword evidence="1 2" id="KW-0175">Coiled coil</keyword>
<feature type="region of interest" description="Disordered" evidence="3">
    <location>
        <begin position="1389"/>
        <end position="1410"/>
    </location>
</feature>
<feature type="region of interest" description="Disordered" evidence="3">
    <location>
        <begin position="1589"/>
        <end position="1610"/>
    </location>
</feature>